<evidence type="ECO:0000313" key="3">
    <source>
        <dbReference type="Proteomes" id="UP001139450"/>
    </source>
</evidence>
<organism evidence="2 3">
    <name type="scientific">Mucilaginibacter straminoryzae</name>
    <dbReference type="NCBI Taxonomy" id="2932774"/>
    <lineage>
        <taxon>Bacteria</taxon>
        <taxon>Pseudomonadati</taxon>
        <taxon>Bacteroidota</taxon>
        <taxon>Sphingobacteriia</taxon>
        <taxon>Sphingobacteriales</taxon>
        <taxon>Sphingobacteriaceae</taxon>
        <taxon>Mucilaginibacter</taxon>
    </lineage>
</organism>
<dbReference type="GO" id="GO:0031543">
    <property type="term" value="F:peptidyl-proline dioxygenase activity"/>
    <property type="evidence" value="ECO:0007669"/>
    <property type="project" value="TreeGrafter"/>
</dbReference>
<dbReference type="GO" id="GO:0006449">
    <property type="term" value="P:regulation of translational termination"/>
    <property type="evidence" value="ECO:0007669"/>
    <property type="project" value="TreeGrafter"/>
</dbReference>
<evidence type="ECO:0000259" key="1">
    <source>
        <dbReference type="Pfam" id="PF13640"/>
    </source>
</evidence>
<feature type="domain" description="Prolyl 4-hydroxylase alpha subunit Fe(2+) 2OG dioxygenase" evidence="1">
    <location>
        <begin position="118"/>
        <end position="217"/>
    </location>
</feature>
<accession>A0A9X1X346</accession>
<protein>
    <submittedName>
        <fullName evidence="2">2OG-Fe(II) oxygenase</fullName>
    </submittedName>
</protein>
<dbReference type="InterPro" id="IPR044862">
    <property type="entry name" value="Pro_4_hyd_alph_FE2OG_OXY"/>
</dbReference>
<dbReference type="Proteomes" id="UP001139450">
    <property type="component" value="Unassembled WGS sequence"/>
</dbReference>
<comment type="caution">
    <text evidence="2">The sequence shown here is derived from an EMBL/GenBank/DDBJ whole genome shotgun (WGS) entry which is preliminary data.</text>
</comment>
<name>A0A9X1X346_9SPHI</name>
<dbReference type="PANTHER" id="PTHR12117">
    <property type="entry name" value="HISTONE ACETYLTRANSFERASE COMPLEX"/>
    <property type="match status" value="1"/>
</dbReference>
<proteinExistence type="predicted"/>
<dbReference type="RefSeq" id="WP_245129952.1">
    <property type="nucleotide sequence ID" value="NZ_JALJEJ010000004.1"/>
</dbReference>
<dbReference type="PANTHER" id="PTHR12117:SF0">
    <property type="entry name" value="PROLYL 3-HYDROXYLASE OGFOD1"/>
    <property type="match status" value="1"/>
</dbReference>
<dbReference type="AlphaFoldDB" id="A0A9X1X346"/>
<dbReference type="Gene3D" id="2.60.120.620">
    <property type="entry name" value="q2cbj1_9rhob like domain"/>
    <property type="match status" value="1"/>
</dbReference>
<sequence length="275" mass="31948">MNFLHSRIKDLKQLGIDKREEYLSGDPFPHIVFDNFFDEELLSKVVEDFPDLSKKDDVKAYDNANEKKLEAKGEKHFSETTKIFAHFLNSQPVLEFLQELTGIKETLIPDPYFVGGGYHEIKPGGLLKIHADFNKHEMMWLDRRINLLVYLNKDWDESYGGHFELWDKDMTKSHKKILPIFNRVAIFSTTDFSYHGHPDPLTCPPDRSRKSLALYYYSNGRPKSEITSKPHATLFKDRAGKQEIVKEPVTAKEIISDLVPPIIWKVGKKLLNKRN</sequence>
<reference evidence="2" key="1">
    <citation type="submission" date="2022-04" db="EMBL/GenBank/DDBJ databases">
        <title>Mucilaginibacter sp. RS28 isolated from freshwater.</title>
        <authorList>
            <person name="Ko S.-R."/>
        </authorList>
    </citation>
    <scope>NUCLEOTIDE SEQUENCE</scope>
    <source>
        <strain evidence="2">RS28</strain>
    </source>
</reference>
<dbReference type="EMBL" id="JALJEJ010000004">
    <property type="protein sequence ID" value="MCJ8210113.1"/>
    <property type="molecule type" value="Genomic_DNA"/>
</dbReference>
<evidence type="ECO:0000313" key="2">
    <source>
        <dbReference type="EMBL" id="MCJ8210113.1"/>
    </source>
</evidence>
<dbReference type="InterPro" id="IPR051842">
    <property type="entry name" value="uS12_prolyl_hydroxylase"/>
</dbReference>
<gene>
    <name evidence="2" type="ORF">MUY27_10365</name>
</gene>
<dbReference type="GO" id="GO:0005737">
    <property type="term" value="C:cytoplasm"/>
    <property type="evidence" value="ECO:0007669"/>
    <property type="project" value="TreeGrafter"/>
</dbReference>
<keyword evidence="3" id="KW-1185">Reference proteome</keyword>
<dbReference type="Pfam" id="PF13640">
    <property type="entry name" value="2OG-FeII_Oxy_3"/>
    <property type="match status" value="1"/>
</dbReference>